<organism evidence="3 4">
    <name type="scientific">Riccia sorocarpa</name>
    <dbReference type="NCBI Taxonomy" id="122646"/>
    <lineage>
        <taxon>Eukaryota</taxon>
        <taxon>Viridiplantae</taxon>
        <taxon>Streptophyta</taxon>
        <taxon>Embryophyta</taxon>
        <taxon>Marchantiophyta</taxon>
        <taxon>Marchantiopsida</taxon>
        <taxon>Marchantiidae</taxon>
        <taxon>Marchantiales</taxon>
        <taxon>Ricciaceae</taxon>
        <taxon>Riccia</taxon>
    </lineage>
</organism>
<dbReference type="AlphaFoldDB" id="A0ABD3HT24"/>
<feature type="compositionally biased region" description="Basic and acidic residues" evidence="2">
    <location>
        <begin position="1"/>
        <end position="23"/>
    </location>
</feature>
<dbReference type="EMBL" id="JBJQOH010000003">
    <property type="protein sequence ID" value="KAL3694066.1"/>
    <property type="molecule type" value="Genomic_DNA"/>
</dbReference>
<reference evidence="3 4" key="1">
    <citation type="submission" date="2024-09" db="EMBL/GenBank/DDBJ databases">
        <title>Chromosome-scale assembly of Riccia sorocarpa.</title>
        <authorList>
            <person name="Paukszto L."/>
        </authorList>
    </citation>
    <scope>NUCLEOTIDE SEQUENCE [LARGE SCALE GENOMIC DNA]</scope>
    <source>
        <strain evidence="3">LP-2024</strain>
        <tissue evidence="3">Aerial parts of the thallus</tissue>
    </source>
</reference>
<evidence type="ECO:0000313" key="4">
    <source>
        <dbReference type="Proteomes" id="UP001633002"/>
    </source>
</evidence>
<protein>
    <submittedName>
        <fullName evidence="3">Uncharacterized protein</fullName>
    </submittedName>
</protein>
<evidence type="ECO:0000256" key="2">
    <source>
        <dbReference type="SAM" id="MobiDB-lite"/>
    </source>
</evidence>
<feature type="coiled-coil region" evidence="1">
    <location>
        <begin position="139"/>
        <end position="166"/>
    </location>
</feature>
<name>A0ABD3HT24_9MARC</name>
<evidence type="ECO:0000313" key="3">
    <source>
        <dbReference type="EMBL" id="KAL3694066.1"/>
    </source>
</evidence>
<feature type="region of interest" description="Disordered" evidence="2">
    <location>
        <begin position="1"/>
        <end position="65"/>
    </location>
</feature>
<comment type="caution">
    <text evidence="3">The sequence shown here is derived from an EMBL/GenBank/DDBJ whole genome shotgun (WGS) entry which is preliminary data.</text>
</comment>
<keyword evidence="4" id="KW-1185">Reference proteome</keyword>
<proteinExistence type="predicted"/>
<evidence type="ECO:0000256" key="1">
    <source>
        <dbReference type="SAM" id="Coils"/>
    </source>
</evidence>
<accession>A0ABD3HT24</accession>
<sequence>MECPEDKDKKKAEIKTSKLRGDSKPTGPPYVRTHRVYTPPALLSPTSSVEKEKLNTSTKVMPDSTSVMDTFELPIGEGSGAGGTDAMAFSALSSSVITDEQKIGTCVASVFRSTMPGIEYLKRDILDREEKGQVTRYEIDRLRSDITKFKKQLDTVQKLVSEAEKKLREKQ</sequence>
<feature type="compositionally biased region" description="Polar residues" evidence="2">
    <location>
        <begin position="55"/>
        <end position="65"/>
    </location>
</feature>
<dbReference type="Proteomes" id="UP001633002">
    <property type="component" value="Unassembled WGS sequence"/>
</dbReference>
<gene>
    <name evidence="3" type="ORF">R1sor_007717</name>
</gene>
<keyword evidence="1" id="KW-0175">Coiled coil</keyword>